<keyword evidence="3" id="KW-1185">Reference proteome</keyword>
<dbReference type="InterPro" id="IPR021306">
    <property type="entry name" value="DUF2878"/>
</dbReference>
<dbReference type="RefSeq" id="WP_192509236.1">
    <property type="nucleotide sequence ID" value="NZ_AQGV01000015.1"/>
</dbReference>
<feature type="transmembrane region" description="Helical" evidence="1">
    <location>
        <begin position="143"/>
        <end position="162"/>
    </location>
</feature>
<dbReference type="Proteomes" id="UP000615755">
    <property type="component" value="Unassembled WGS sequence"/>
</dbReference>
<keyword evidence="1" id="KW-1133">Transmembrane helix</keyword>
<keyword evidence="1" id="KW-0812">Transmembrane</keyword>
<gene>
    <name evidence="2" type="ORF">PAUR_b0014</name>
</gene>
<dbReference type="EMBL" id="AQGV01000015">
    <property type="protein sequence ID" value="MBE0370064.1"/>
    <property type="molecule type" value="Genomic_DNA"/>
</dbReference>
<accession>A0ABR9EGF1</accession>
<feature type="transmembrane region" description="Helical" evidence="1">
    <location>
        <begin position="20"/>
        <end position="46"/>
    </location>
</feature>
<reference evidence="2 3" key="1">
    <citation type="submission" date="2015-03" db="EMBL/GenBank/DDBJ databases">
        <title>Genome sequence of Pseudoalteromonas aurantia.</title>
        <authorList>
            <person name="Xie B.-B."/>
            <person name="Rong J.-C."/>
            <person name="Qin Q.-L."/>
            <person name="Zhang Y.-Z."/>
        </authorList>
    </citation>
    <scope>NUCLEOTIDE SEQUENCE [LARGE SCALE GENOMIC DNA]</scope>
    <source>
        <strain evidence="2 3">208</strain>
    </source>
</reference>
<evidence type="ECO:0000313" key="3">
    <source>
        <dbReference type="Proteomes" id="UP000615755"/>
    </source>
</evidence>
<organism evidence="2 3">
    <name type="scientific">Pseudoalteromonas aurantia 208</name>
    <dbReference type="NCBI Taxonomy" id="1314867"/>
    <lineage>
        <taxon>Bacteria</taxon>
        <taxon>Pseudomonadati</taxon>
        <taxon>Pseudomonadota</taxon>
        <taxon>Gammaproteobacteria</taxon>
        <taxon>Alteromonadales</taxon>
        <taxon>Pseudoalteromonadaceae</taxon>
        <taxon>Pseudoalteromonas</taxon>
    </lineage>
</organism>
<dbReference type="Pfam" id="PF11086">
    <property type="entry name" value="DUF2878"/>
    <property type="match status" value="1"/>
</dbReference>
<feature type="transmembrane region" description="Helical" evidence="1">
    <location>
        <begin position="105"/>
        <end position="123"/>
    </location>
</feature>
<feature type="transmembrane region" description="Helical" evidence="1">
    <location>
        <begin position="82"/>
        <end position="98"/>
    </location>
</feature>
<feature type="transmembrane region" description="Helical" evidence="1">
    <location>
        <begin position="53"/>
        <end position="76"/>
    </location>
</feature>
<sequence>MYRPSAKVRLVINFSLFQLCWFSALFMQADAIFFILVCIAAMFIFVSNKKQSGFLVICLLPVSLLLEILSISLGIINYGSPTIPVWLVGIWVAFILTFNESLKKVMSLGVWQAMCLFAVFAPLSYQAGEKFGALTIDFSLVDFWFAFSAIWAVYSVAVRTLYRAITTNF</sequence>
<protein>
    <recommendedName>
        <fullName evidence="4">DUF2878 domain-containing protein</fullName>
    </recommendedName>
</protein>
<name>A0ABR9EGF1_9GAMM</name>
<keyword evidence="1" id="KW-0472">Membrane</keyword>
<evidence type="ECO:0000256" key="1">
    <source>
        <dbReference type="SAM" id="Phobius"/>
    </source>
</evidence>
<evidence type="ECO:0000313" key="2">
    <source>
        <dbReference type="EMBL" id="MBE0370064.1"/>
    </source>
</evidence>
<comment type="caution">
    <text evidence="2">The sequence shown here is derived from an EMBL/GenBank/DDBJ whole genome shotgun (WGS) entry which is preliminary data.</text>
</comment>
<proteinExistence type="predicted"/>
<evidence type="ECO:0008006" key="4">
    <source>
        <dbReference type="Google" id="ProtNLM"/>
    </source>
</evidence>